<dbReference type="RefSeq" id="WP_095687133.1">
    <property type="nucleotide sequence ID" value="NZ_CP022745.1"/>
</dbReference>
<dbReference type="EMBL" id="CP022745">
    <property type="protein sequence ID" value="ASY45351.1"/>
    <property type="molecule type" value="Genomic_DNA"/>
</dbReference>
<protein>
    <submittedName>
        <fullName evidence="1">Uncharacterized protein</fullName>
    </submittedName>
</protein>
<evidence type="ECO:0000313" key="1">
    <source>
        <dbReference type="EMBL" id="ASY45351.1"/>
    </source>
</evidence>
<sequence length="70" mass="7957">MTPSPTTQSAVDEAGRKARRSCLPPSILFLRAKIEFDQFDALSRTRALTDAESRAMERAMRRMQDWEAAL</sequence>
<name>A0A249MVG1_SPHXE</name>
<dbReference type="AlphaFoldDB" id="A0A249MVG1"/>
<accession>A0A249MVG1</accession>
<gene>
    <name evidence="1" type="ORF">CJD35_13605</name>
</gene>
<reference evidence="1 2" key="1">
    <citation type="submission" date="2017-08" db="EMBL/GenBank/DDBJ databases">
        <title>Whole Genome Sequence of Sphingobium hydrophobicum C1: Insights into Adaption to the Electronic-waste Contaminated Sediment.</title>
        <authorList>
            <person name="Song D."/>
            <person name="Chen X."/>
            <person name="Xu M."/>
        </authorList>
    </citation>
    <scope>NUCLEOTIDE SEQUENCE [LARGE SCALE GENOMIC DNA]</scope>
    <source>
        <strain evidence="1 2">C1</strain>
    </source>
</reference>
<evidence type="ECO:0000313" key="2">
    <source>
        <dbReference type="Proteomes" id="UP000217141"/>
    </source>
</evidence>
<organism evidence="1 2">
    <name type="scientific">Sphingobium xenophagum</name>
    <dbReference type="NCBI Taxonomy" id="121428"/>
    <lineage>
        <taxon>Bacteria</taxon>
        <taxon>Pseudomonadati</taxon>
        <taxon>Pseudomonadota</taxon>
        <taxon>Alphaproteobacteria</taxon>
        <taxon>Sphingomonadales</taxon>
        <taxon>Sphingomonadaceae</taxon>
        <taxon>Sphingobium</taxon>
    </lineage>
</organism>
<dbReference type="Proteomes" id="UP000217141">
    <property type="component" value="Chromosome I"/>
</dbReference>
<proteinExistence type="predicted"/>
<dbReference type="KEGG" id="shyd:CJD35_13605"/>